<dbReference type="SUPFAM" id="SSF48498">
    <property type="entry name" value="Tetracyclin repressor-like, C-terminal domain"/>
    <property type="match status" value="1"/>
</dbReference>
<dbReference type="PROSITE" id="PS50977">
    <property type="entry name" value="HTH_TETR_2"/>
    <property type="match status" value="1"/>
</dbReference>
<dbReference type="InterPro" id="IPR036271">
    <property type="entry name" value="Tet_transcr_reg_TetR-rel_C_sf"/>
</dbReference>
<dbReference type="Gene3D" id="1.10.357.10">
    <property type="entry name" value="Tetracycline Repressor, domain 2"/>
    <property type="match status" value="1"/>
</dbReference>
<proteinExistence type="predicted"/>
<name>A0ABT8YHS5_9HYPH</name>
<feature type="domain" description="HTH tetR-type" evidence="5">
    <location>
        <begin position="5"/>
        <end position="65"/>
    </location>
</feature>
<protein>
    <submittedName>
        <fullName evidence="6">TetR family transcriptional regulator C-terminal domain-containing protein</fullName>
    </submittedName>
</protein>
<evidence type="ECO:0000259" key="5">
    <source>
        <dbReference type="PROSITE" id="PS50977"/>
    </source>
</evidence>
<dbReference type="RefSeq" id="WP_304375152.1">
    <property type="nucleotide sequence ID" value="NZ_JAUOZU010000004.1"/>
</dbReference>
<evidence type="ECO:0000256" key="2">
    <source>
        <dbReference type="ARBA" id="ARBA00023125"/>
    </source>
</evidence>
<evidence type="ECO:0000256" key="3">
    <source>
        <dbReference type="ARBA" id="ARBA00023163"/>
    </source>
</evidence>
<gene>
    <name evidence="6" type="ORF">Q4481_04670</name>
</gene>
<reference evidence="6" key="1">
    <citation type="journal article" date="2015" name="Int. J. Syst. Evol. Microbiol.">
        <title>Rhizobium alvei sp. nov., isolated from a freshwater river.</title>
        <authorList>
            <person name="Sheu S.Y."/>
            <person name="Huang H.W."/>
            <person name="Young C.C."/>
            <person name="Chen W.M."/>
        </authorList>
    </citation>
    <scope>NUCLEOTIDE SEQUENCE</scope>
    <source>
        <strain evidence="6">TNR-22</strain>
    </source>
</reference>
<dbReference type="Pfam" id="PF00440">
    <property type="entry name" value="TetR_N"/>
    <property type="match status" value="1"/>
</dbReference>
<dbReference type="SUPFAM" id="SSF46689">
    <property type="entry name" value="Homeodomain-like"/>
    <property type="match status" value="1"/>
</dbReference>
<dbReference type="PANTHER" id="PTHR47506:SF6">
    <property type="entry name" value="HTH-TYPE TRANSCRIPTIONAL REPRESSOR NEMR"/>
    <property type="match status" value="1"/>
</dbReference>
<dbReference type="InterPro" id="IPR001647">
    <property type="entry name" value="HTH_TetR"/>
</dbReference>
<evidence type="ECO:0000256" key="4">
    <source>
        <dbReference type="PROSITE-ProRule" id="PRU00335"/>
    </source>
</evidence>
<feature type="DNA-binding region" description="H-T-H motif" evidence="4">
    <location>
        <begin position="28"/>
        <end position="47"/>
    </location>
</feature>
<reference evidence="6" key="2">
    <citation type="submission" date="2023-07" db="EMBL/GenBank/DDBJ databases">
        <authorList>
            <person name="Shen H."/>
        </authorList>
    </citation>
    <scope>NUCLEOTIDE SEQUENCE</scope>
    <source>
        <strain evidence="6">TNR-22</strain>
    </source>
</reference>
<dbReference type="Proteomes" id="UP001174932">
    <property type="component" value="Unassembled WGS sequence"/>
</dbReference>
<comment type="caution">
    <text evidence="6">The sequence shown here is derived from an EMBL/GenBank/DDBJ whole genome shotgun (WGS) entry which is preliminary data.</text>
</comment>
<evidence type="ECO:0000313" key="6">
    <source>
        <dbReference type="EMBL" id="MDO6963238.1"/>
    </source>
</evidence>
<dbReference type="InterPro" id="IPR011075">
    <property type="entry name" value="TetR_C"/>
</dbReference>
<sequence length="204" mass="22759">MSIQSTTRDMLISEGLRQMLAHGYEGIGIGPVLSAMNVPKGSFYYFFKSKDDFVLSILDAYEARYRTMREALLADPNLTSLQKLDRYFEVIEEELLDHHPSGGCLYGVLAQTVTARDAAIRTRLARSYETWHAAIVEILEGARKAGEIDATSDTAELATDIIDAYEGTLIRMKATDDPAAFRRFRTRTIPRLLSVAMVQSTATP</sequence>
<evidence type="ECO:0000256" key="1">
    <source>
        <dbReference type="ARBA" id="ARBA00023015"/>
    </source>
</evidence>
<dbReference type="InterPro" id="IPR009057">
    <property type="entry name" value="Homeodomain-like_sf"/>
</dbReference>
<keyword evidence="1" id="KW-0805">Transcription regulation</keyword>
<keyword evidence="2 4" id="KW-0238">DNA-binding</keyword>
<dbReference type="Pfam" id="PF16925">
    <property type="entry name" value="TetR_C_13"/>
    <property type="match status" value="1"/>
</dbReference>
<keyword evidence="7" id="KW-1185">Reference proteome</keyword>
<dbReference type="EMBL" id="JAUOZU010000004">
    <property type="protein sequence ID" value="MDO6963238.1"/>
    <property type="molecule type" value="Genomic_DNA"/>
</dbReference>
<keyword evidence="3" id="KW-0804">Transcription</keyword>
<dbReference type="PANTHER" id="PTHR47506">
    <property type="entry name" value="TRANSCRIPTIONAL REGULATORY PROTEIN"/>
    <property type="match status" value="1"/>
</dbReference>
<organism evidence="6 7">
    <name type="scientific">Rhizobium alvei</name>
    <dbReference type="NCBI Taxonomy" id="1132659"/>
    <lineage>
        <taxon>Bacteria</taxon>
        <taxon>Pseudomonadati</taxon>
        <taxon>Pseudomonadota</taxon>
        <taxon>Alphaproteobacteria</taxon>
        <taxon>Hyphomicrobiales</taxon>
        <taxon>Rhizobiaceae</taxon>
        <taxon>Rhizobium/Agrobacterium group</taxon>
        <taxon>Rhizobium</taxon>
    </lineage>
</organism>
<accession>A0ABT8YHS5</accession>
<evidence type="ECO:0000313" key="7">
    <source>
        <dbReference type="Proteomes" id="UP001174932"/>
    </source>
</evidence>